<comment type="caution">
    <text evidence="1">The sequence shown here is derived from an EMBL/GenBank/DDBJ whole genome shotgun (WGS) entry which is preliminary data.</text>
</comment>
<sequence>MLVSEIKTEKAVIRLHDDSVQPDQTEKILQMIAARALAAFQTAEKTA</sequence>
<keyword evidence="2" id="KW-1185">Reference proteome</keyword>
<proteinExistence type="predicted"/>
<evidence type="ECO:0000313" key="2">
    <source>
        <dbReference type="Proteomes" id="UP001652338"/>
    </source>
</evidence>
<name>A0ABT2SML5_9FIRM</name>
<reference evidence="1 2" key="1">
    <citation type="journal article" date="2021" name="ISME Commun">
        <title>Automated analysis of genomic sequences facilitates high-throughput and comprehensive description of bacteria.</title>
        <authorList>
            <person name="Hitch T.C.A."/>
        </authorList>
    </citation>
    <scope>NUCLEOTIDE SEQUENCE [LARGE SCALE GENOMIC DNA]</scope>
    <source>
        <strain evidence="1 2">Sanger_29</strain>
    </source>
</reference>
<dbReference type="EMBL" id="JAOQKE010000013">
    <property type="protein sequence ID" value="MCU6725744.1"/>
    <property type="molecule type" value="Genomic_DNA"/>
</dbReference>
<organism evidence="1 2">
    <name type="scientific">Muricoprocola aceti</name>
    <dbReference type="NCBI Taxonomy" id="2981772"/>
    <lineage>
        <taxon>Bacteria</taxon>
        <taxon>Bacillati</taxon>
        <taxon>Bacillota</taxon>
        <taxon>Clostridia</taxon>
        <taxon>Lachnospirales</taxon>
        <taxon>Lachnospiraceae</taxon>
        <taxon>Muricoprocola</taxon>
    </lineage>
</organism>
<gene>
    <name evidence="1" type="ORF">OCV47_10345</name>
</gene>
<evidence type="ECO:0000313" key="1">
    <source>
        <dbReference type="EMBL" id="MCU6725744.1"/>
    </source>
</evidence>
<protein>
    <submittedName>
        <fullName evidence="1">Uncharacterized protein</fullName>
    </submittedName>
</protein>
<accession>A0ABT2SML5</accession>
<dbReference type="Proteomes" id="UP001652338">
    <property type="component" value="Unassembled WGS sequence"/>
</dbReference>
<dbReference type="RefSeq" id="WP_262655007.1">
    <property type="nucleotide sequence ID" value="NZ_JAOQKE010000013.1"/>
</dbReference>